<accession>A0A9P5S2G2</accession>
<organism evidence="1 2">
    <name type="scientific">Linnemannia schmuckeri</name>
    <dbReference type="NCBI Taxonomy" id="64567"/>
    <lineage>
        <taxon>Eukaryota</taxon>
        <taxon>Fungi</taxon>
        <taxon>Fungi incertae sedis</taxon>
        <taxon>Mucoromycota</taxon>
        <taxon>Mortierellomycotina</taxon>
        <taxon>Mortierellomycetes</taxon>
        <taxon>Mortierellales</taxon>
        <taxon>Mortierellaceae</taxon>
        <taxon>Linnemannia</taxon>
    </lineage>
</organism>
<protein>
    <submittedName>
        <fullName evidence="1">Uncharacterized protein</fullName>
    </submittedName>
</protein>
<sequence length="195" mass="22813">METGMLSSSRHTTSPFFKSIRLTNYTQPHKDKARLITTDRNMSALESGEYQAEDEEDEAQRSSARFCGRRFRRDHRLRSSLARPAYTRRDHRRHRHCRSPDVQDAPRFVQIFFDKWMNRSQTILGMGTRGGQWLPFGTVVFFLLARSASLVRKAHETVPTPGSERWYRLDRLPSEDGTTCIEQEIREAGSFPRYL</sequence>
<evidence type="ECO:0000313" key="2">
    <source>
        <dbReference type="Proteomes" id="UP000748756"/>
    </source>
</evidence>
<dbReference type="Proteomes" id="UP000748756">
    <property type="component" value="Unassembled WGS sequence"/>
</dbReference>
<proteinExistence type="predicted"/>
<evidence type="ECO:0000313" key="1">
    <source>
        <dbReference type="EMBL" id="KAF9151658.1"/>
    </source>
</evidence>
<dbReference type="AlphaFoldDB" id="A0A9P5S2G2"/>
<reference evidence="1" key="1">
    <citation type="journal article" date="2020" name="Fungal Divers.">
        <title>Resolving the Mortierellaceae phylogeny through synthesis of multi-gene phylogenetics and phylogenomics.</title>
        <authorList>
            <person name="Vandepol N."/>
            <person name="Liber J."/>
            <person name="Desiro A."/>
            <person name="Na H."/>
            <person name="Kennedy M."/>
            <person name="Barry K."/>
            <person name="Grigoriev I.V."/>
            <person name="Miller A.N."/>
            <person name="O'Donnell K."/>
            <person name="Stajich J.E."/>
            <person name="Bonito G."/>
        </authorList>
    </citation>
    <scope>NUCLEOTIDE SEQUENCE</scope>
    <source>
        <strain evidence="1">NRRL 6426</strain>
    </source>
</reference>
<keyword evidence="2" id="KW-1185">Reference proteome</keyword>
<gene>
    <name evidence="1" type="ORF">BG015_006384</name>
</gene>
<name>A0A9P5S2G2_9FUNG</name>
<comment type="caution">
    <text evidence="1">The sequence shown here is derived from an EMBL/GenBank/DDBJ whole genome shotgun (WGS) entry which is preliminary data.</text>
</comment>
<dbReference type="EMBL" id="JAAAUQ010000304">
    <property type="protein sequence ID" value="KAF9151658.1"/>
    <property type="molecule type" value="Genomic_DNA"/>
</dbReference>